<dbReference type="FunFam" id="3.20.20.100:FF:000015">
    <property type="entry name" value="Oxidoreductase, aldo/keto reductase family"/>
    <property type="match status" value="1"/>
</dbReference>
<dbReference type="CDD" id="cd19071">
    <property type="entry name" value="AKR_AKR1-5-like"/>
    <property type="match status" value="1"/>
</dbReference>
<sequence>MPELTISSPLPLKSGHSIPVLGFGTCMSATCTQSALAALTHSYRHLDTAQIYQNEAETGAAIAQSGVHNRAELFVCSKLWEDMYSRAGAVAGVEASLEKLGLETIDLYLLHTPRPGPRARKEAWLGLQDCVERGLVKSIGVSNWAPKHIEQLMAEEGVYIEPVCNQIELHPWNQQRQLVRYCQAKGIVVVAYSPLTQGRRLNDPTIVSLANKYGRTPAQIVLRWGLQKGFVVIPKSDREERIVENKGVFGWEISEDDMEVIDALDEGQKANLGEWDPYAWD</sequence>
<accession>A0A0D2JVI3</accession>
<comment type="similarity">
    <text evidence="1">Belongs to the aldo/keto reductase family.</text>
</comment>
<feature type="domain" description="NADP-dependent oxidoreductase" evidence="7">
    <location>
        <begin position="37"/>
        <end position="265"/>
    </location>
</feature>
<evidence type="ECO:0000256" key="1">
    <source>
        <dbReference type="ARBA" id="ARBA00007905"/>
    </source>
</evidence>
<dbReference type="OrthoDB" id="416253at2759"/>
<dbReference type="SUPFAM" id="SSF51430">
    <property type="entry name" value="NAD(P)-linked oxidoreductase"/>
    <property type="match status" value="1"/>
</dbReference>
<dbReference type="RefSeq" id="XP_016631595.1">
    <property type="nucleotide sequence ID" value="XM_016777424.1"/>
</dbReference>
<protein>
    <recommendedName>
        <fullName evidence="7">NADP-dependent oxidoreductase domain-containing protein</fullName>
    </recommendedName>
</protein>
<evidence type="ECO:0000256" key="2">
    <source>
        <dbReference type="ARBA" id="ARBA00022857"/>
    </source>
</evidence>
<feature type="site" description="Lowers pKa of active site Tyr" evidence="6">
    <location>
        <position position="78"/>
    </location>
</feature>
<evidence type="ECO:0000256" key="6">
    <source>
        <dbReference type="PIRSR" id="PIRSR000097-3"/>
    </source>
</evidence>
<name>A0A0D2JVI3_9EURO</name>
<evidence type="ECO:0000256" key="4">
    <source>
        <dbReference type="PIRSR" id="PIRSR000097-1"/>
    </source>
</evidence>
<dbReference type="PRINTS" id="PR00069">
    <property type="entry name" value="ALDKETRDTASE"/>
</dbReference>
<keyword evidence="3" id="KW-0560">Oxidoreductase</keyword>
<evidence type="ECO:0000259" key="7">
    <source>
        <dbReference type="Pfam" id="PF00248"/>
    </source>
</evidence>
<evidence type="ECO:0000256" key="3">
    <source>
        <dbReference type="ARBA" id="ARBA00023002"/>
    </source>
</evidence>
<dbReference type="InterPro" id="IPR020471">
    <property type="entry name" value="AKR"/>
</dbReference>
<dbReference type="STRING" id="1442371.A0A0D2JVI3"/>
<dbReference type="Proteomes" id="UP000053411">
    <property type="component" value="Unassembled WGS sequence"/>
</dbReference>
<dbReference type="PIRSF" id="PIRSF000097">
    <property type="entry name" value="AKR"/>
    <property type="match status" value="1"/>
</dbReference>
<dbReference type="AlphaFoldDB" id="A0A0D2JVI3"/>
<reference evidence="8 9" key="1">
    <citation type="submission" date="2015-01" db="EMBL/GenBank/DDBJ databases">
        <title>The Genome Sequence of Fonsecaea multimorphosa CBS 102226.</title>
        <authorList>
            <consortium name="The Broad Institute Genomics Platform"/>
            <person name="Cuomo C."/>
            <person name="de Hoog S."/>
            <person name="Gorbushina A."/>
            <person name="Stielow B."/>
            <person name="Teixiera M."/>
            <person name="Abouelleil A."/>
            <person name="Chapman S.B."/>
            <person name="Priest M."/>
            <person name="Young S.K."/>
            <person name="Wortman J."/>
            <person name="Nusbaum C."/>
            <person name="Birren B."/>
        </authorList>
    </citation>
    <scope>NUCLEOTIDE SEQUENCE [LARGE SCALE GENOMIC DNA]</scope>
    <source>
        <strain evidence="8 9">CBS 102226</strain>
    </source>
</reference>
<proteinExistence type="inferred from homology"/>
<dbReference type="GO" id="GO:0016616">
    <property type="term" value="F:oxidoreductase activity, acting on the CH-OH group of donors, NAD or NADP as acceptor"/>
    <property type="evidence" value="ECO:0007669"/>
    <property type="project" value="UniProtKB-ARBA"/>
</dbReference>
<dbReference type="Gene3D" id="3.20.20.100">
    <property type="entry name" value="NADP-dependent oxidoreductase domain"/>
    <property type="match status" value="1"/>
</dbReference>
<dbReference type="PANTHER" id="PTHR43827">
    <property type="entry name" value="2,5-DIKETO-D-GLUCONIC ACID REDUCTASE"/>
    <property type="match status" value="1"/>
</dbReference>
<dbReference type="VEuPathDB" id="FungiDB:Z520_06924"/>
<feature type="binding site" evidence="5">
    <location>
        <position position="111"/>
    </location>
    <ligand>
        <name>substrate</name>
    </ligand>
</feature>
<evidence type="ECO:0000313" key="8">
    <source>
        <dbReference type="EMBL" id="KIX97472.1"/>
    </source>
</evidence>
<organism evidence="8 9">
    <name type="scientific">Fonsecaea multimorphosa CBS 102226</name>
    <dbReference type="NCBI Taxonomy" id="1442371"/>
    <lineage>
        <taxon>Eukaryota</taxon>
        <taxon>Fungi</taxon>
        <taxon>Dikarya</taxon>
        <taxon>Ascomycota</taxon>
        <taxon>Pezizomycotina</taxon>
        <taxon>Eurotiomycetes</taxon>
        <taxon>Chaetothyriomycetidae</taxon>
        <taxon>Chaetothyriales</taxon>
        <taxon>Herpotrichiellaceae</taxon>
        <taxon>Fonsecaea</taxon>
    </lineage>
</organism>
<dbReference type="PANTHER" id="PTHR43827:SF3">
    <property type="entry name" value="NADP-DEPENDENT OXIDOREDUCTASE DOMAIN-CONTAINING PROTEIN"/>
    <property type="match status" value="1"/>
</dbReference>
<evidence type="ECO:0000256" key="5">
    <source>
        <dbReference type="PIRSR" id="PIRSR000097-2"/>
    </source>
</evidence>
<dbReference type="EMBL" id="KN848074">
    <property type="protein sequence ID" value="KIX97472.1"/>
    <property type="molecule type" value="Genomic_DNA"/>
</dbReference>
<dbReference type="InterPro" id="IPR023210">
    <property type="entry name" value="NADP_OxRdtase_dom"/>
</dbReference>
<keyword evidence="2" id="KW-0521">NADP</keyword>
<dbReference type="InterPro" id="IPR036812">
    <property type="entry name" value="NAD(P)_OxRdtase_dom_sf"/>
</dbReference>
<feature type="active site" description="Proton donor" evidence="4">
    <location>
        <position position="52"/>
    </location>
</feature>
<evidence type="ECO:0000313" key="9">
    <source>
        <dbReference type="Proteomes" id="UP000053411"/>
    </source>
</evidence>
<gene>
    <name evidence="8" type="ORF">Z520_06924</name>
</gene>
<dbReference type="Pfam" id="PF00248">
    <property type="entry name" value="Aldo_ket_red"/>
    <property type="match status" value="1"/>
</dbReference>
<dbReference type="GeneID" id="27712670"/>
<keyword evidence="9" id="KW-1185">Reference proteome</keyword>